<dbReference type="Proteomes" id="UP000694541">
    <property type="component" value="Unplaced"/>
</dbReference>
<sequence length="82" mass="8823">MSKPSPVSVLISSVLTALPALLKLVLSLIIASDGRLGTIALKSIVDSCPKLRTIIKTLSNPSNSLTYTKTLLSFQIEHIHPR</sequence>
<keyword evidence="2" id="KW-1185">Reference proteome</keyword>
<protein>
    <submittedName>
        <fullName evidence="1">Uncharacterized protein</fullName>
    </submittedName>
</protein>
<name>A0A8B9M281_9AVES</name>
<evidence type="ECO:0000313" key="1">
    <source>
        <dbReference type="Ensembl" id="ENSANIP00000002573.1"/>
    </source>
</evidence>
<reference evidence="1" key="2">
    <citation type="submission" date="2025-09" db="UniProtKB">
        <authorList>
            <consortium name="Ensembl"/>
        </authorList>
    </citation>
    <scope>IDENTIFICATION</scope>
</reference>
<dbReference type="Ensembl" id="ENSANIT00000002660.1">
    <property type="protein sequence ID" value="ENSANIP00000002573.1"/>
    <property type="gene ID" value="ENSANIG00000001790.1"/>
</dbReference>
<proteinExistence type="predicted"/>
<reference evidence="1" key="1">
    <citation type="submission" date="2025-08" db="UniProtKB">
        <authorList>
            <consortium name="Ensembl"/>
        </authorList>
    </citation>
    <scope>IDENTIFICATION</scope>
</reference>
<evidence type="ECO:0000313" key="2">
    <source>
        <dbReference type="Proteomes" id="UP000694541"/>
    </source>
</evidence>
<organism evidence="1 2">
    <name type="scientific">Accipiter nisus</name>
    <name type="common">Eurasian sparrowhawk</name>
    <dbReference type="NCBI Taxonomy" id="211598"/>
    <lineage>
        <taxon>Eukaryota</taxon>
        <taxon>Metazoa</taxon>
        <taxon>Chordata</taxon>
        <taxon>Craniata</taxon>
        <taxon>Vertebrata</taxon>
        <taxon>Euteleostomi</taxon>
        <taxon>Archelosauria</taxon>
        <taxon>Archosauria</taxon>
        <taxon>Dinosauria</taxon>
        <taxon>Saurischia</taxon>
        <taxon>Theropoda</taxon>
        <taxon>Coelurosauria</taxon>
        <taxon>Aves</taxon>
        <taxon>Neognathae</taxon>
        <taxon>Neoaves</taxon>
        <taxon>Telluraves</taxon>
        <taxon>Accipitrimorphae</taxon>
        <taxon>Accipitriformes</taxon>
        <taxon>Accipitridae</taxon>
        <taxon>Accipitrinae</taxon>
        <taxon>Accipiter</taxon>
    </lineage>
</organism>
<accession>A0A8B9M281</accession>
<dbReference type="AlphaFoldDB" id="A0A8B9M281"/>